<sequence length="166" mass="17983">MKPSKDNRRKEIEPRVIDTASSTFYPLNIALYLLSPPKITLSLLSPLSIALTLISPPNIAFSLLSPHPASPVHFLRIAHCLLSCSASHVTPPQSSPSPLPPNISINPRGSSQSPHRSFVNTPSKQTNKASPVSSATDISARYLVDREHVSNPIGDFVLGQKFNVTE</sequence>
<evidence type="ECO:0000313" key="2">
    <source>
        <dbReference type="EMBL" id="KAF3602545.1"/>
    </source>
</evidence>
<dbReference type="EMBL" id="QGKX02000004">
    <property type="protein sequence ID" value="KAF3602545.1"/>
    <property type="molecule type" value="Genomic_DNA"/>
</dbReference>
<proteinExistence type="predicted"/>
<evidence type="ECO:0000256" key="1">
    <source>
        <dbReference type="SAM" id="MobiDB-lite"/>
    </source>
</evidence>
<accession>A0A8S9SR82</accession>
<dbReference type="AlphaFoldDB" id="A0A8S9SR82"/>
<feature type="region of interest" description="Disordered" evidence="1">
    <location>
        <begin position="91"/>
        <end position="135"/>
    </location>
</feature>
<feature type="compositionally biased region" description="Polar residues" evidence="1">
    <location>
        <begin position="108"/>
        <end position="135"/>
    </location>
</feature>
<evidence type="ECO:0000313" key="3">
    <source>
        <dbReference type="Proteomes" id="UP000712600"/>
    </source>
</evidence>
<protein>
    <submittedName>
        <fullName evidence="2">Uncharacterized protein</fullName>
    </submittedName>
</protein>
<organism evidence="2 3">
    <name type="scientific">Brassica cretica</name>
    <name type="common">Mustard</name>
    <dbReference type="NCBI Taxonomy" id="69181"/>
    <lineage>
        <taxon>Eukaryota</taxon>
        <taxon>Viridiplantae</taxon>
        <taxon>Streptophyta</taxon>
        <taxon>Embryophyta</taxon>
        <taxon>Tracheophyta</taxon>
        <taxon>Spermatophyta</taxon>
        <taxon>Magnoliopsida</taxon>
        <taxon>eudicotyledons</taxon>
        <taxon>Gunneridae</taxon>
        <taxon>Pentapetalae</taxon>
        <taxon>rosids</taxon>
        <taxon>malvids</taxon>
        <taxon>Brassicales</taxon>
        <taxon>Brassicaceae</taxon>
        <taxon>Brassiceae</taxon>
        <taxon>Brassica</taxon>
    </lineage>
</organism>
<gene>
    <name evidence="2" type="ORF">F2Q69_00038124</name>
</gene>
<reference evidence="2" key="1">
    <citation type="submission" date="2019-12" db="EMBL/GenBank/DDBJ databases">
        <title>Genome sequencing and annotation of Brassica cretica.</title>
        <authorList>
            <person name="Studholme D.J."/>
            <person name="Sarris P."/>
        </authorList>
    </citation>
    <scope>NUCLEOTIDE SEQUENCE</scope>
    <source>
        <strain evidence="2">PFS-109/04</strain>
        <tissue evidence="2">Leaf</tissue>
    </source>
</reference>
<dbReference type="Proteomes" id="UP000712600">
    <property type="component" value="Unassembled WGS sequence"/>
</dbReference>
<comment type="caution">
    <text evidence="2">The sequence shown here is derived from an EMBL/GenBank/DDBJ whole genome shotgun (WGS) entry which is preliminary data.</text>
</comment>
<name>A0A8S9SR82_BRACR</name>